<dbReference type="Proteomes" id="UP000677305">
    <property type="component" value="Chromosome"/>
</dbReference>
<dbReference type="EMBL" id="CP058561">
    <property type="protein sequence ID" value="QUH28251.1"/>
    <property type="molecule type" value="Genomic_DNA"/>
</dbReference>
<accession>A0A8J8M8D7</accession>
<keyword evidence="2" id="KW-1185">Reference proteome</keyword>
<sequence length="119" mass="14037">MFLNEMHQIRFNQLLRKDQTYTGDTERKAVFFIIAGNNDLFLKSDFIYDFEERVILPENLANGKVDFSQTSKNLIRLAFNLYNSYEGVSVIDTFCGLDETNFALALNAIKMRFYQYQYQ</sequence>
<name>A0A8J8M8D7_9FIRM</name>
<proteinExistence type="predicted"/>
<dbReference type="RefSeq" id="WP_212692505.1">
    <property type="nucleotide sequence ID" value="NZ_CP058561.1"/>
</dbReference>
<reference evidence="1 2" key="1">
    <citation type="submission" date="2020-07" db="EMBL/GenBank/DDBJ databases">
        <title>Vallitalea guaymasensis genome.</title>
        <authorList>
            <person name="Postec A."/>
        </authorList>
    </citation>
    <scope>NUCLEOTIDE SEQUENCE [LARGE SCALE GENOMIC DNA]</scope>
    <source>
        <strain evidence="1 2">Ra1766G1</strain>
    </source>
</reference>
<dbReference type="Pfam" id="PF19552">
    <property type="entry name" value="DUF6075"/>
    <property type="match status" value="1"/>
</dbReference>
<evidence type="ECO:0000313" key="2">
    <source>
        <dbReference type="Proteomes" id="UP000677305"/>
    </source>
</evidence>
<protein>
    <submittedName>
        <fullName evidence="1">Uncharacterized protein</fullName>
    </submittedName>
</protein>
<organism evidence="1 2">
    <name type="scientific">Vallitalea guaymasensis</name>
    <dbReference type="NCBI Taxonomy" id="1185412"/>
    <lineage>
        <taxon>Bacteria</taxon>
        <taxon>Bacillati</taxon>
        <taxon>Bacillota</taxon>
        <taxon>Clostridia</taxon>
        <taxon>Lachnospirales</taxon>
        <taxon>Vallitaleaceae</taxon>
        <taxon>Vallitalea</taxon>
    </lineage>
</organism>
<dbReference type="AlphaFoldDB" id="A0A8J8M8D7"/>
<evidence type="ECO:0000313" key="1">
    <source>
        <dbReference type="EMBL" id="QUH28251.1"/>
    </source>
</evidence>
<dbReference type="KEGG" id="vgu:HYG85_04695"/>
<dbReference type="InterPro" id="IPR045721">
    <property type="entry name" value="DUF6075"/>
</dbReference>
<gene>
    <name evidence="1" type="ORF">HYG85_04695</name>
</gene>